<accession>A0AAV1TBB2</accession>
<evidence type="ECO:0008006" key="5">
    <source>
        <dbReference type="Google" id="ProtNLM"/>
    </source>
</evidence>
<keyword evidence="2" id="KW-0732">Signal</keyword>
<evidence type="ECO:0000313" key="4">
    <source>
        <dbReference type="Proteomes" id="UP001162060"/>
    </source>
</evidence>
<reference evidence="3" key="1">
    <citation type="submission" date="2024-01" db="EMBL/GenBank/DDBJ databases">
        <authorList>
            <person name="Webb A."/>
        </authorList>
    </citation>
    <scope>NUCLEOTIDE SEQUENCE</scope>
    <source>
        <strain evidence="3">Pm1</strain>
    </source>
</reference>
<proteinExistence type="predicted"/>
<sequence>MRFVSLVCSALATIAITSTSTSGAEERNLSGNVKSDYDPSAEDRTRGGGGVRGFRFGKVPTQPSALNFWLMYPYDTPHFDEAIKKRQFILWVRAKAKKYRETHHN</sequence>
<comment type="caution">
    <text evidence="3">The sequence shown here is derived from an EMBL/GenBank/DDBJ whole genome shotgun (WGS) entry which is preliminary data.</text>
</comment>
<evidence type="ECO:0000256" key="1">
    <source>
        <dbReference type="SAM" id="MobiDB-lite"/>
    </source>
</evidence>
<dbReference type="AlphaFoldDB" id="A0AAV1TBB2"/>
<organism evidence="3 4">
    <name type="scientific">Peronospora matthiolae</name>
    <dbReference type="NCBI Taxonomy" id="2874970"/>
    <lineage>
        <taxon>Eukaryota</taxon>
        <taxon>Sar</taxon>
        <taxon>Stramenopiles</taxon>
        <taxon>Oomycota</taxon>
        <taxon>Peronosporomycetes</taxon>
        <taxon>Peronosporales</taxon>
        <taxon>Peronosporaceae</taxon>
        <taxon>Peronospora</taxon>
    </lineage>
</organism>
<feature type="region of interest" description="Disordered" evidence="1">
    <location>
        <begin position="20"/>
        <end position="54"/>
    </location>
</feature>
<name>A0AAV1TBB2_9STRA</name>
<gene>
    <name evidence="3" type="ORF">PM001_LOCUS4756</name>
</gene>
<protein>
    <recommendedName>
        <fullName evidence="5">Secreted RxLR effector peptide protein</fullName>
    </recommendedName>
</protein>
<evidence type="ECO:0000256" key="2">
    <source>
        <dbReference type="SAM" id="SignalP"/>
    </source>
</evidence>
<evidence type="ECO:0000313" key="3">
    <source>
        <dbReference type="EMBL" id="CAK7913429.1"/>
    </source>
</evidence>
<feature type="compositionally biased region" description="Basic and acidic residues" evidence="1">
    <location>
        <begin position="35"/>
        <end position="46"/>
    </location>
</feature>
<feature type="signal peptide" evidence="2">
    <location>
        <begin position="1"/>
        <end position="23"/>
    </location>
</feature>
<feature type="chain" id="PRO_5043740780" description="Secreted RxLR effector peptide protein" evidence="2">
    <location>
        <begin position="24"/>
        <end position="105"/>
    </location>
</feature>
<dbReference type="EMBL" id="CAKLBY020000039">
    <property type="protein sequence ID" value="CAK7913429.1"/>
    <property type="molecule type" value="Genomic_DNA"/>
</dbReference>
<dbReference type="Proteomes" id="UP001162060">
    <property type="component" value="Unassembled WGS sequence"/>
</dbReference>